<feature type="region of interest" description="Disordered" evidence="1">
    <location>
        <begin position="1"/>
        <end position="26"/>
    </location>
</feature>
<feature type="compositionally biased region" description="Basic and acidic residues" evidence="1">
    <location>
        <begin position="1"/>
        <end position="14"/>
    </location>
</feature>
<feature type="transmembrane region" description="Helical" evidence="2">
    <location>
        <begin position="281"/>
        <end position="301"/>
    </location>
</feature>
<evidence type="ECO:0000256" key="1">
    <source>
        <dbReference type="SAM" id="MobiDB-lite"/>
    </source>
</evidence>
<organism evidence="3 4">
    <name type="scientific">Phytoactinopolyspora mesophila</name>
    <dbReference type="NCBI Taxonomy" id="2650750"/>
    <lineage>
        <taxon>Bacteria</taxon>
        <taxon>Bacillati</taxon>
        <taxon>Actinomycetota</taxon>
        <taxon>Actinomycetes</taxon>
        <taxon>Jiangellales</taxon>
        <taxon>Jiangellaceae</taxon>
        <taxon>Phytoactinopolyspora</taxon>
    </lineage>
</organism>
<accession>A0A7K3M5Z0</accession>
<dbReference type="PANTHER" id="PTHR11360">
    <property type="entry name" value="MONOCARBOXYLATE TRANSPORTER"/>
    <property type="match status" value="1"/>
</dbReference>
<feature type="compositionally biased region" description="Pro residues" evidence="1">
    <location>
        <begin position="225"/>
        <end position="239"/>
    </location>
</feature>
<feature type="transmembrane region" description="Helical" evidence="2">
    <location>
        <begin position="44"/>
        <end position="61"/>
    </location>
</feature>
<evidence type="ECO:0000256" key="2">
    <source>
        <dbReference type="SAM" id="Phobius"/>
    </source>
</evidence>
<feature type="transmembrane region" description="Helical" evidence="2">
    <location>
        <begin position="102"/>
        <end position="121"/>
    </location>
</feature>
<feature type="transmembrane region" description="Helical" evidence="2">
    <location>
        <begin position="347"/>
        <end position="367"/>
    </location>
</feature>
<gene>
    <name evidence="3" type="ORF">F7O44_16530</name>
</gene>
<protein>
    <submittedName>
        <fullName evidence="3">MFS transporter</fullName>
    </submittedName>
</protein>
<comment type="caution">
    <text evidence="3">The sequence shown here is derived from an EMBL/GenBank/DDBJ whole genome shotgun (WGS) entry which is preliminary data.</text>
</comment>
<feature type="transmembrane region" description="Helical" evidence="2">
    <location>
        <begin position="413"/>
        <end position="433"/>
    </location>
</feature>
<dbReference type="EMBL" id="WLZY01000005">
    <property type="protein sequence ID" value="NDL58676.1"/>
    <property type="molecule type" value="Genomic_DNA"/>
</dbReference>
<evidence type="ECO:0000313" key="3">
    <source>
        <dbReference type="EMBL" id="NDL58676.1"/>
    </source>
</evidence>
<dbReference type="Gene3D" id="1.20.1250.20">
    <property type="entry name" value="MFS general substrate transporter like domains"/>
    <property type="match status" value="1"/>
</dbReference>
<feature type="region of interest" description="Disordered" evidence="1">
    <location>
        <begin position="216"/>
        <end position="247"/>
    </location>
</feature>
<dbReference type="InterPro" id="IPR011701">
    <property type="entry name" value="MFS"/>
</dbReference>
<keyword evidence="4" id="KW-1185">Reference proteome</keyword>
<feature type="transmembrane region" description="Helical" evidence="2">
    <location>
        <begin position="73"/>
        <end position="90"/>
    </location>
</feature>
<evidence type="ECO:0000313" key="4">
    <source>
        <dbReference type="Proteomes" id="UP000460435"/>
    </source>
</evidence>
<dbReference type="AlphaFoldDB" id="A0A7K3M5Z0"/>
<keyword evidence="2" id="KW-0812">Transmembrane</keyword>
<dbReference type="SUPFAM" id="SSF103473">
    <property type="entry name" value="MFS general substrate transporter"/>
    <property type="match status" value="1"/>
</dbReference>
<proteinExistence type="predicted"/>
<keyword evidence="2" id="KW-0472">Membrane</keyword>
<dbReference type="Proteomes" id="UP000460435">
    <property type="component" value="Unassembled WGS sequence"/>
</dbReference>
<reference evidence="3 4" key="1">
    <citation type="submission" date="2019-11" db="EMBL/GenBank/DDBJ databases">
        <authorList>
            <person name="Li X.-J."/>
            <person name="Feng X.-M."/>
        </authorList>
    </citation>
    <scope>NUCLEOTIDE SEQUENCE [LARGE SCALE GENOMIC DNA]</scope>
    <source>
        <strain evidence="3 4">XMNu-373</strain>
    </source>
</reference>
<name>A0A7K3M5Z0_9ACTN</name>
<feature type="transmembrane region" description="Helical" evidence="2">
    <location>
        <begin position="388"/>
        <end position="407"/>
    </location>
</feature>
<feature type="transmembrane region" description="Helical" evidence="2">
    <location>
        <begin position="257"/>
        <end position="275"/>
    </location>
</feature>
<dbReference type="InterPro" id="IPR036259">
    <property type="entry name" value="MFS_trans_sf"/>
</dbReference>
<keyword evidence="2" id="KW-1133">Transmembrane helix</keyword>
<dbReference type="PANTHER" id="PTHR11360:SF308">
    <property type="entry name" value="BLL3089 PROTEIN"/>
    <property type="match status" value="1"/>
</dbReference>
<dbReference type="GO" id="GO:0022857">
    <property type="term" value="F:transmembrane transporter activity"/>
    <property type="evidence" value="ECO:0007669"/>
    <property type="project" value="InterPro"/>
</dbReference>
<sequence>MDRHRADATRDRTRPAHRARAWKPGGPAALIPRRTVHFLGTSQLVCWGVTHYLIGVFGSHIEDDLGWESAQVYGGYSAALLVMGFASPVVGRLIDRHGGSKIMSIGSVLAAAGCTGLAVSTSLATYYAAWVCLGVAMRCTLYDAAFATLARIGGPTARRAMSQITLLGGLASTAFWPIGHGLTGLVGWRGAVLCYTAIALVTLPLHLALPRGRYGETSDASPHKGPAPSPAEPPEPGTTPPSAAVPEPLARTGRERLIAGSLYAVMMTSVAFLGASMSAHMISILTGLGLAATAAVWVAALRGVAQSVARLADVLFGRRIHPLTLALIATPLLPLGFVAGLGAGELLILAIAFPMLYGAGNGLLTITRGTLPLALFDHHTYGAFVGRLLLPGFMLSASAPIVFAFVIDNLGERGALLVAAFLGTFILAAAAALRIRFQQGPPTT</sequence>
<dbReference type="InterPro" id="IPR050327">
    <property type="entry name" value="Proton-linked_MCT"/>
</dbReference>
<dbReference type="Pfam" id="PF07690">
    <property type="entry name" value="MFS_1"/>
    <property type="match status" value="1"/>
</dbReference>
<feature type="transmembrane region" description="Helical" evidence="2">
    <location>
        <begin position="322"/>
        <end position="341"/>
    </location>
</feature>
<feature type="transmembrane region" description="Helical" evidence="2">
    <location>
        <begin position="188"/>
        <end position="209"/>
    </location>
</feature>